<protein>
    <recommendedName>
        <fullName evidence="3">Phage virion morphogenesis protein</fullName>
    </recommendedName>
</protein>
<reference evidence="1 2" key="1">
    <citation type="submission" date="2008-12" db="EMBL/GenBank/DDBJ databases">
        <title>Annotation of Bacteroides fragilis strain 3_1_12.</title>
        <authorList>
            <consortium name="The Broad Institute Genome Sequencing Platform"/>
            <person name="Ward D."/>
            <person name="Young S.K."/>
            <person name="Kodira C.D."/>
            <person name="Zeng Q."/>
            <person name="Koehrsen M."/>
            <person name="Alvarado L."/>
            <person name="Berlin A."/>
            <person name="Borenstein D."/>
            <person name="Chen Z."/>
            <person name="Engels R."/>
            <person name="Freedman E."/>
            <person name="Gellesch M."/>
            <person name="Goldberg J."/>
            <person name="Griggs A."/>
            <person name="Gujja S."/>
            <person name="Heiman D."/>
            <person name="Hepburn T."/>
            <person name="Howarth C."/>
            <person name="Jen D."/>
            <person name="Larson L."/>
            <person name="Lewis B."/>
            <person name="Mehta T."/>
            <person name="Park D."/>
            <person name="Pearson M."/>
            <person name="Roberts A."/>
            <person name="Saif S."/>
            <person name="Shea T."/>
            <person name="Shenoy N."/>
            <person name="Sisk P."/>
            <person name="Stolte C."/>
            <person name="Sykes S."/>
            <person name="Walk T."/>
            <person name="White J."/>
            <person name="Yandava C."/>
            <person name="Allen-Vercoe E."/>
            <person name="Strauss J."/>
            <person name="Ambrose C."/>
            <person name="Lander E."/>
            <person name="Nusbaum C."/>
            <person name="Galagan J."/>
            <person name="Birren B."/>
        </authorList>
    </citation>
    <scope>NUCLEOTIDE SEQUENCE [LARGE SCALE GENOMIC DNA]</scope>
    <source>
        <strain evidence="1 2">3_1_12</strain>
    </source>
</reference>
<evidence type="ECO:0000313" key="2">
    <source>
        <dbReference type="Proteomes" id="UP000005101"/>
    </source>
</evidence>
<evidence type="ECO:0008006" key="3">
    <source>
        <dbReference type="Google" id="ProtNLM"/>
    </source>
</evidence>
<organism evidence="1 2">
    <name type="scientific">Bacteroides fragilis 3_1_12</name>
    <dbReference type="NCBI Taxonomy" id="457424"/>
    <lineage>
        <taxon>Bacteria</taxon>
        <taxon>Pseudomonadati</taxon>
        <taxon>Bacteroidota</taxon>
        <taxon>Bacteroidia</taxon>
        <taxon>Bacteroidales</taxon>
        <taxon>Bacteroidaceae</taxon>
        <taxon>Bacteroides</taxon>
    </lineage>
</organism>
<accession>A0ABN0BMP2</accession>
<dbReference type="InterPro" id="IPR006522">
    <property type="entry name" value="Phage_virion_morphogenesis"/>
</dbReference>
<dbReference type="EMBL" id="EQ973214">
    <property type="protein sequence ID" value="EFR54098.1"/>
    <property type="molecule type" value="Genomic_DNA"/>
</dbReference>
<evidence type="ECO:0000313" key="1">
    <source>
        <dbReference type="EMBL" id="EFR54098.1"/>
    </source>
</evidence>
<dbReference type="Pfam" id="PF05069">
    <property type="entry name" value="Phage_tail_S"/>
    <property type="match status" value="1"/>
</dbReference>
<gene>
    <name evidence="1" type="ORF">BFAG_02795</name>
</gene>
<keyword evidence="2" id="KW-1185">Reference proteome</keyword>
<name>A0ABN0BMP2_BACFG</name>
<proteinExistence type="predicted"/>
<sequence length="181" mass="20311">MLAYSIHPRSDMLTEANIQNYFNMNIKELNNYLQSLPEEIISDAAEIVVETATEYYKSAFKKKAFDGNPWTPAKAPKTTGSLLIDSGALVNSIRPAVITPQRVVISAGNEKVDYAQVHNEGFKGIVPVPAHTRKTKRKDVPVKAHTRKTNIPKREFMGDSEELNEQIHARIEGYIDSLNNE</sequence>
<dbReference type="Proteomes" id="UP000005101">
    <property type="component" value="Unassembled WGS sequence"/>
</dbReference>